<accession>A0ABP7G5A2</accession>
<keyword evidence="1" id="KW-0238">DNA-binding</keyword>
<dbReference type="InterPro" id="IPR009061">
    <property type="entry name" value="DNA-bd_dom_put_sf"/>
</dbReference>
<protein>
    <submittedName>
        <fullName evidence="3">MerR family transcriptional regulator</fullName>
    </submittedName>
</protein>
<dbReference type="PANTHER" id="PTHR30204">
    <property type="entry name" value="REDOX-CYCLING DRUG-SENSING TRANSCRIPTIONAL ACTIVATOR SOXR"/>
    <property type="match status" value="1"/>
</dbReference>
<dbReference type="Gene3D" id="1.10.1660.10">
    <property type="match status" value="1"/>
</dbReference>
<dbReference type="SMART" id="SM00422">
    <property type="entry name" value="HTH_MERR"/>
    <property type="match status" value="1"/>
</dbReference>
<evidence type="ECO:0000256" key="1">
    <source>
        <dbReference type="ARBA" id="ARBA00023125"/>
    </source>
</evidence>
<dbReference type="PROSITE" id="PS50937">
    <property type="entry name" value="HTH_MERR_2"/>
    <property type="match status" value="1"/>
</dbReference>
<feature type="domain" description="HTH merR-type" evidence="2">
    <location>
        <begin position="14"/>
        <end position="82"/>
    </location>
</feature>
<dbReference type="PANTHER" id="PTHR30204:SF93">
    <property type="entry name" value="HTH MERR-TYPE DOMAIN-CONTAINING PROTEIN"/>
    <property type="match status" value="1"/>
</dbReference>
<comment type="caution">
    <text evidence="3">The sequence shown here is derived from an EMBL/GenBank/DDBJ whole genome shotgun (WGS) entry which is preliminary data.</text>
</comment>
<evidence type="ECO:0000313" key="3">
    <source>
        <dbReference type="EMBL" id="GAA3754162.1"/>
    </source>
</evidence>
<dbReference type="Proteomes" id="UP001500908">
    <property type="component" value="Unassembled WGS sequence"/>
</dbReference>
<reference evidence="4" key="1">
    <citation type="journal article" date="2019" name="Int. J. Syst. Evol. Microbiol.">
        <title>The Global Catalogue of Microorganisms (GCM) 10K type strain sequencing project: providing services to taxonomists for standard genome sequencing and annotation.</title>
        <authorList>
            <consortium name="The Broad Institute Genomics Platform"/>
            <consortium name="The Broad Institute Genome Sequencing Center for Infectious Disease"/>
            <person name="Wu L."/>
            <person name="Ma J."/>
        </authorList>
    </citation>
    <scope>NUCLEOTIDE SEQUENCE [LARGE SCALE GENOMIC DNA]</scope>
    <source>
        <strain evidence="4">JCM 17137</strain>
    </source>
</reference>
<gene>
    <name evidence="3" type="ORF">GCM10022402_36030</name>
</gene>
<dbReference type="EMBL" id="BAABDD010000019">
    <property type="protein sequence ID" value="GAA3754162.1"/>
    <property type="molecule type" value="Genomic_DNA"/>
</dbReference>
<dbReference type="InterPro" id="IPR047057">
    <property type="entry name" value="MerR_fam"/>
</dbReference>
<proteinExistence type="predicted"/>
<evidence type="ECO:0000313" key="4">
    <source>
        <dbReference type="Proteomes" id="UP001500908"/>
    </source>
</evidence>
<evidence type="ECO:0000259" key="2">
    <source>
        <dbReference type="PROSITE" id="PS50937"/>
    </source>
</evidence>
<keyword evidence="4" id="KW-1185">Reference proteome</keyword>
<dbReference type="InterPro" id="IPR000551">
    <property type="entry name" value="MerR-type_HTH_dom"/>
</dbReference>
<sequence length="260" mass="29072">MLARVNDTPAPPREYRIDDLAHAAGLPVRTVRYYRERRLLPPPRREGRVGYYNDAHLARLRLISRLLDRGHTLDGVSELLTAWEKGRGVAELLGLESAVAEPWADTTPVHLSWEELSRAYAGQVDEATLRRAQELGYVRVDDDGGGLTHLNRRLLASSSALVNEGIPLTAILDASQTVQRRVDDLATLFVDLVRRHILTDTAQPRSAEEVAHLSATAQRLRPLAESTVLGEFERAMDRRMNEELDTILAELDTSEPPSPH</sequence>
<organism evidence="3 4">
    <name type="scientific">Salinactinospora qingdaonensis</name>
    <dbReference type="NCBI Taxonomy" id="702744"/>
    <lineage>
        <taxon>Bacteria</taxon>
        <taxon>Bacillati</taxon>
        <taxon>Actinomycetota</taxon>
        <taxon>Actinomycetes</taxon>
        <taxon>Streptosporangiales</taxon>
        <taxon>Nocardiopsidaceae</taxon>
        <taxon>Salinactinospora</taxon>
    </lineage>
</organism>
<dbReference type="SUPFAM" id="SSF46955">
    <property type="entry name" value="Putative DNA-binding domain"/>
    <property type="match status" value="1"/>
</dbReference>
<name>A0ABP7G5A2_9ACTN</name>
<dbReference type="Pfam" id="PF13411">
    <property type="entry name" value="MerR_1"/>
    <property type="match status" value="1"/>
</dbReference>